<dbReference type="EMBL" id="JAAZQD010000005">
    <property type="protein sequence ID" value="NKZ39890.1"/>
    <property type="molecule type" value="Genomic_DNA"/>
</dbReference>
<evidence type="ECO:0000313" key="4">
    <source>
        <dbReference type="EMBL" id="NKZ39890.1"/>
    </source>
</evidence>
<keyword evidence="1" id="KW-0732">Signal</keyword>
<evidence type="ECO:0000259" key="3">
    <source>
        <dbReference type="Pfam" id="PF00930"/>
    </source>
</evidence>
<dbReference type="Pfam" id="PF00326">
    <property type="entry name" value="Peptidase_S9"/>
    <property type="match status" value="1"/>
</dbReference>
<dbReference type="RefSeq" id="WP_168609758.1">
    <property type="nucleotide sequence ID" value="NZ_JAAZQD010000005.1"/>
</dbReference>
<organism evidence="4 5">
    <name type="scientific">Oleiagrimonas citrea</name>
    <dbReference type="NCBI Taxonomy" id="1665687"/>
    <lineage>
        <taxon>Bacteria</taxon>
        <taxon>Pseudomonadati</taxon>
        <taxon>Pseudomonadota</taxon>
        <taxon>Gammaproteobacteria</taxon>
        <taxon>Lysobacterales</taxon>
        <taxon>Rhodanobacteraceae</taxon>
        <taxon>Oleiagrimonas</taxon>
    </lineage>
</organism>
<feature type="domain" description="Dipeptidylpeptidase IV N-terminal" evidence="3">
    <location>
        <begin position="343"/>
        <end position="506"/>
    </location>
</feature>
<name>A0A846ZQN6_9GAMM</name>
<gene>
    <name evidence="4" type="ORF">HF690_13115</name>
</gene>
<dbReference type="GO" id="GO:0008239">
    <property type="term" value="F:dipeptidyl-peptidase activity"/>
    <property type="evidence" value="ECO:0007669"/>
    <property type="project" value="TreeGrafter"/>
</dbReference>
<dbReference type="GO" id="GO:0006508">
    <property type="term" value="P:proteolysis"/>
    <property type="evidence" value="ECO:0007669"/>
    <property type="project" value="InterPro"/>
</dbReference>
<dbReference type="Gene3D" id="2.120.10.30">
    <property type="entry name" value="TolB, C-terminal domain"/>
    <property type="match status" value="1"/>
</dbReference>
<proteinExistence type="predicted"/>
<dbReference type="InterPro" id="IPR011042">
    <property type="entry name" value="6-blade_b-propeller_TolB-like"/>
</dbReference>
<feature type="signal peptide" evidence="1">
    <location>
        <begin position="1"/>
        <end position="19"/>
    </location>
</feature>
<dbReference type="Gene3D" id="2.140.10.30">
    <property type="entry name" value="Dipeptidylpeptidase IV, N-terminal domain"/>
    <property type="match status" value="1"/>
</dbReference>
<dbReference type="Pfam" id="PF00930">
    <property type="entry name" value="DPPIV_N"/>
    <property type="match status" value="1"/>
</dbReference>
<protein>
    <submittedName>
        <fullName evidence="4">S9 family peptidase</fullName>
    </submittedName>
</protein>
<evidence type="ECO:0000259" key="2">
    <source>
        <dbReference type="Pfam" id="PF00326"/>
    </source>
</evidence>
<dbReference type="InterPro" id="IPR029058">
    <property type="entry name" value="AB_hydrolase_fold"/>
</dbReference>
<accession>A0A846ZQN6</accession>
<dbReference type="InterPro" id="IPR050278">
    <property type="entry name" value="Serine_Prot_S9B/DPPIV"/>
</dbReference>
<dbReference type="AlphaFoldDB" id="A0A846ZQN6"/>
<dbReference type="PANTHER" id="PTHR11731:SF193">
    <property type="entry name" value="DIPEPTIDYL PEPTIDASE 9"/>
    <property type="match status" value="1"/>
</dbReference>
<sequence length="814" mass="91919">MRRIAFFAALALTCAPALAARLTVDQIMANPDWIGPAVESPHWSADSQFIYYRLKRKGSDIRDLYRVDPVSGQSVKLDGAQQAQADGAPILNRQHTRAAFLRHGDVFVRNLATHKLIQVTRTAQKESGVQWSADGDTVQYRAGNDWSTYDLRTGTTASVAVLKTADNPQDAKPDQMERLQLSLFSTLRHMKAEKDAERQRDAQLDRTDATRAAQPFWLGKGVQIADTELSPDGRWMIVVTQPKGYDAGKSPVVNHYVTDSGYIHPEKARTYVGRNDPAPQSLVLLDLNAHKQYALPLNALPGIHDDPLAALRAKRQAELRKQGHDAEAKALDAPKTRGVRIADYGPATLTWSDDGRAAAVMFRAIDNKDRWIASVDFAAHKLVPQHRLHDKAWINWNYNGFGFVPHSHTLWYESEQSGYAQLYVKALNGRAKQLTSGHFEVRTPQPSPDGKWFYVLANKQAPYAYDVYRVRSSGGDLERVTAYEGMYDVETPVPFRLSPDGKRLAVLHSSAYVPDQLAVINVDGTGGRELTDTRTAKYKAMRWIQPQIVQVPSSHGDFKIYAKLYKAADYDASKPHPAVLFVHGAGYLQDVTKGWSYYFREQMFHNLLAQEGYVVLDMDYRGSEGYGRDWRTAIYRHMGHPELEDLLDGKAWLVKHYHADPQRVGIYGGSYGGFMTEMALLRAPGQFAAGAALRPPADWTSYNHEYTSNILNDPQLDPEAYKISSPIEYAQNLQDPLLICHGLIDNNVMPTDSIRLYQRLIELHKHNFWISLYPMERHGFVHADSWRDEYTRIHDLFTRFVLNKKDKDTAAAKP</sequence>
<keyword evidence="5" id="KW-1185">Reference proteome</keyword>
<feature type="chain" id="PRO_5032929104" evidence="1">
    <location>
        <begin position="20"/>
        <end position="814"/>
    </location>
</feature>
<dbReference type="Proteomes" id="UP000541636">
    <property type="component" value="Unassembled WGS sequence"/>
</dbReference>
<feature type="domain" description="Peptidase S9 prolyl oligopeptidase catalytic" evidence="2">
    <location>
        <begin position="606"/>
        <end position="799"/>
    </location>
</feature>
<dbReference type="PANTHER" id="PTHR11731">
    <property type="entry name" value="PROTEASE FAMILY S9B,C DIPEPTIDYL-PEPTIDASE IV-RELATED"/>
    <property type="match status" value="1"/>
</dbReference>
<dbReference type="InterPro" id="IPR002469">
    <property type="entry name" value="Peptidase_S9B_N"/>
</dbReference>
<evidence type="ECO:0000313" key="5">
    <source>
        <dbReference type="Proteomes" id="UP000541636"/>
    </source>
</evidence>
<dbReference type="Gene3D" id="3.40.50.1820">
    <property type="entry name" value="alpha/beta hydrolase"/>
    <property type="match status" value="1"/>
</dbReference>
<evidence type="ECO:0000256" key="1">
    <source>
        <dbReference type="SAM" id="SignalP"/>
    </source>
</evidence>
<comment type="caution">
    <text evidence="4">The sequence shown here is derived from an EMBL/GenBank/DDBJ whole genome shotgun (WGS) entry which is preliminary data.</text>
</comment>
<dbReference type="SUPFAM" id="SSF53474">
    <property type="entry name" value="alpha/beta-Hydrolases"/>
    <property type="match status" value="1"/>
</dbReference>
<reference evidence="4 5" key="1">
    <citation type="journal article" date="2017" name="Int. J. Syst. Evol. Microbiol.">
        <title>Oleiagrimonas citrea sp. nov., a marine bacterium isolated from tidal flat sediment and emended description of the genus Oleiagrimonas Fang et al. 2015 and Oleiagrimonas soli.</title>
        <authorList>
            <person name="Yang S.H."/>
            <person name="Seo H.S."/>
            <person name="Seong C.N."/>
            <person name="Kwon K.K."/>
        </authorList>
    </citation>
    <scope>NUCLEOTIDE SEQUENCE [LARGE SCALE GENOMIC DNA]</scope>
    <source>
        <strain evidence="4 5">MEBiC09124</strain>
    </source>
</reference>
<dbReference type="SUPFAM" id="SSF82171">
    <property type="entry name" value="DPP6 N-terminal domain-like"/>
    <property type="match status" value="1"/>
</dbReference>
<dbReference type="GO" id="GO:0008236">
    <property type="term" value="F:serine-type peptidase activity"/>
    <property type="evidence" value="ECO:0007669"/>
    <property type="project" value="InterPro"/>
</dbReference>
<dbReference type="InterPro" id="IPR001375">
    <property type="entry name" value="Peptidase_S9_cat"/>
</dbReference>